<comment type="caution">
    <text evidence="2">The sequence shown here is derived from an EMBL/GenBank/DDBJ whole genome shotgun (WGS) entry which is preliminary data.</text>
</comment>
<dbReference type="GO" id="GO:0005739">
    <property type="term" value="C:mitochondrion"/>
    <property type="evidence" value="ECO:0007669"/>
    <property type="project" value="TreeGrafter"/>
</dbReference>
<dbReference type="PANTHER" id="PTHR13391:SF0">
    <property type="entry name" value="PROTEIN MISATO HOMOLOG 1"/>
    <property type="match status" value="1"/>
</dbReference>
<dbReference type="OrthoDB" id="271881at2759"/>
<feature type="domain" description="Misato Segment II tubulin-like" evidence="1">
    <location>
        <begin position="4"/>
        <end position="64"/>
    </location>
</feature>
<reference evidence="2" key="1">
    <citation type="submission" date="2021-01" db="EMBL/GenBank/DDBJ databases">
        <authorList>
            <person name="Li R."/>
            <person name="Bekaert M."/>
        </authorList>
    </citation>
    <scope>NUCLEOTIDE SEQUENCE</scope>
    <source>
        <strain evidence="2">Farmed</strain>
    </source>
</reference>
<accession>A0A812EU55</accession>
<proteinExistence type="predicted"/>
<dbReference type="Proteomes" id="UP000597762">
    <property type="component" value="Unassembled WGS sequence"/>
</dbReference>
<gene>
    <name evidence="2" type="ORF">SPHA_79474</name>
</gene>
<dbReference type="InterPro" id="IPR049942">
    <property type="entry name" value="DML1/Misato"/>
</dbReference>
<organism evidence="2 3">
    <name type="scientific">Acanthosepion pharaonis</name>
    <name type="common">Pharaoh cuttlefish</name>
    <name type="synonym">Sepia pharaonis</name>
    <dbReference type="NCBI Taxonomy" id="158019"/>
    <lineage>
        <taxon>Eukaryota</taxon>
        <taxon>Metazoa</taxon>
        <taxon>Spiralia</taxon>
        <taxon>Lophotrochozoa</taxon>
        <taxon>Mollusca</taxon>
        <taxon>Cephalopoda</taxon>
        <taxon>Coleoidea</taxon>
        <taxon>Decapodiformes</taxon>
        <taxon>Sepiida</taxon>
        <taxon>Sepiina</taxon>
        <taxon>Sepiidae</taxon>
        <taxon>Acanthosepion</taxon>
    </lineage>
</organism>
<sequence>MFWKQVTFTPRLIVWDLKGSLHSLRKEGTLYDFRSDRTSGWDGDVTVTKKPRIEKNEFLKDLEKQEKLPSFSSLFIPLSLSSSAWLSRPSAHISYRKFPNAIYKPNLDYHTSAILAACLENSTLPYRLWNKSGHMKDITHSFHGLGRKVGALMAALPFPLGEDSSLVETFMQLDGEMPWTPVSPNISPETKPWMMSSVLRGISEELAMTSNIKPEFAQVLSHCSSVSDVLELFVTELFPGTLNAGCVVTAPCKVVTPYPHIFTPNINSGGLVSTMLRTPMQGVNSIPVMSCIQSTKESGKMVGELYEEAKKINIKRFHRFLSTGLEEDEFKETLNELANLSENYDD</sequence>
<evidence type="ECO:0000313" key="2">
    <source>
        <dbReference type="EMBL" id="CAE1330134.1"/>
    </source>
</evidence>
<keyword evidence="3" id="KW-1185">Reference proteome</keyword>
<name>A0A812EU55_ACAPH</name>
<dbReference type="InterPro" id="IPR019605">
    <property type="entry name" value="Misato_II_tubulin-like"/>
</dbReference>
<dbReference type="GO" id="GO:0007005">
    <property type="term" value="P:mitochondrion organization"/>
    <property type="evidence" value="ECO:0007669"/>
    <property type="project" value="InterPro"/>
</dbReference>
<dbReference type="AlphaFoldDB" id="A0A812EU55"/>
<protein>
    <recommendedName>
        <fullName evidence="1">Misato Segment II tubulin-like domain-containing protein</fullName>
    </recommendedName>
</protein>
<dbReference type="Pfam" id="PF10644">
    <property type="entry name" value="Misat_Tub_SegII"/>
    <property type="match status" value="1"/>
</dbReference>
<evidence type="ECO:0000259" key="1">
    <source>
        <dbReference type="Pfam" id="PF10644"/>
    </source>
</evidence>
<evidence type="ECO:0000313" key="3">
    <source>
        <dbReference type="Proteomes" id="UP000597762"/>
    </source>
</evidence>
<dbReference type="EMBL" id="CAHIKZ030005569">
    <property type="protein sequence ID" value="CAE1330134.1"/>
    <property type="molecule type" value="Genomic_DNA"/>
</dbReference>
<dbReference type="PANTHER" id="PTHR13391">
    <property type="entry name" value="MITOCHONDRIAL DISTRIBUTION REGULATOR MISATO"/>
    <property type="match status" value="1"/>
</dbReference>